<sequence>MRTACPESPSWPRDHLVLAWARQTRGHRVRKLASSPLAQLAPLGGVGADTRLMGSTRQTGAYQTACDHNQ</sequence>
<gene>
    <name evidence="1" type="ORF">JOQ06_002226</name>
</gene>
<dbReference type="AlphaFoldDB" id="A0AAD6B6C6"/>
<dbReference type="EMBL" id="JAPTMU010000009">
    <property type="protein sequence ID" value="KAJ4937593.1"/>
    <property type="molecule type" value="Genomic_DNA"/>
</dbReference>
<accession>A0AAD6B6C6</accession>
<proteinExistence type="predicted"/>
<feature type="non-terminal residue" evidence="1">
    <location>
        <position position="70"/>
    </location>
</feature>
<protein>
    <submittedName>
        <fullName evidence="1">Uncharacterized protein</fullName>
    </submittedName>
</protein>
<evidence type="ECO:0000313" key="1">
    <source>
        <dbReference type="EMBL" id="KAJ4937593.1"/>
    </source>
</evidence>
<evidence type="ECO:0000313" key="2">
    <source>
        <dbReference type="Proteomes" id="UP001219934"/>
    </source>
</evidence>
<comment type="caution">
    <text evidence="1">The sequence shown here is derived from an EMBL/GenBank/DDBJ whole genome shotgun (WGS) entry which is preliminary data.</text>
</comment>
<reference evidence="1" key="1">
    <citation type="submission" date="2022-11" db="EMBL/GenBank/DDBJ databases">
        <title>Chromosome-level genome of Pogonophryne albipinna.</title>
        <authorList>
            <person name="Jo E."/>
        </authorList>
    </citation>
    <scope>NUCLEOTIDE SEQUENCE</scope>
    <source>
        <strain evidence="1">SGF0006</strain>
        <tissue evidence="1">Muscle</tissue>
    </source>
</reference>
<keyword evidence="2" id="KW-1185">Reference proteome</keyword>
<name>A0AAD6B6C6_9TELE</name>
<organism evidence="1 2">
    <name type="scientific">Pogonophryne albipinna</name>
    <dbReference type="NCBI Taxonomy" id="1090488"/>
    <lineage>
        <taxon>Eukaryota</taxon>
        <taxon>Metazoa</taxon>
        <taxon>Chordata</taxon>
        <taxon>Craniata</taxon>
        <taxon>Vertebrata</taxon>
        <taxon>Euteleostomi</taxon>
        <taxon>Actinopterygii</taxon>
        <taxon>Neopterygii</taxon>
        <taxon>Teleostei</taxon>
        <taxon>Neoteleostei</taxon>
        <taxon>Acanthomorphata</taxon>
        <taxon>Eupercaria</taxon>
        <taxon>Perciformes</taxon>
        <taxon>Notothenioidei</taxon>
        <taxon>Pogonophryne</taxon>
    </lineage>
</organism>
<dbReference type="Proteomes" id="UP001219934">
    <property type="component" value="Unassembled WGS sequence"/>
</dbReference>